<protein>
    <submittedName>
        <fullName evidence="1">Uncharacterized protein</fullName>
    </submittedName>
</protein>
<dbReference type="OrthoDB" id="10403658at2759"/>
<proteinExistence type="predicted"/>
<dbReference type="Proteomes" id="UP000237105">
    <property type="component" value="Unassembled WGS sequence"/>
</dbReference>
<gene>
    <name evidence="1" type="ORF">PanWU01x14_174390</name>
</gene>
<feature type="non-terminal residue" evidence="1">
    <location>
        <position position="1"/>
    </location>
</feature>
<evidence type="ECO:0000313" key="1">
    <source>
        <dbReference type="EMBL" id="PON57322.1"/>
    </source>
</evidence>
<dbReference type="AlphaFoldDB" id="A0A2P5C8D6"/>
<dbReference type="EMBL" id="JXTB01000160">
    <property type="protein sequence ID" value="PON57322.1"/>
    <property type="molecule type" value="Genomic_DNA"/>
</dbReference>
<sequence>ILTIDSSHSIERIGFHTGYTKTIILSKNKTALNCQTFCYIGSKRSSLFCHHCPHNRSPLSSRITTPIPIVLAFISTATSTLIFRSPSSGGYMPTIISCRTLFYPPSRIVFGLPVT</sequence>
<evidence type="ECO:0000313" key="2">
    <source>
        <dbReference type="Proteomes" id="UP000237105"/>
    </source>
</evidence>
<keyword evidence="2" id="KW-1185">Reference proteome</keyword>
<organism evidence="1 2">
    <name type="scientific">Parasponia andersonii</name>
    <name type="common">Sponia andersonii</name>
    <dbReference type="NCBI Taxonomy" id="3476"/>
    <lineage>
        <taxon>Eukaryota</taxon>
        <taxon>Viridiplantae</taxon>
        <taxon>Streptophyta</taxon>
        <taxon>Embryophyta</taxon>
        <taxon>Tracheophyta</taxon>
        <taxon>Spermatophyta</taxon>
        <taxon>Magnoliopsida</taxon>
        <taxon>eudicotyledons</taxon>
        <taxon>Gunneridae</taxon>
        <taxon>Pentapetalae</taxon>
        <taxon>rosids</taxon>
        <taxon>fabids</taxon>
        <taxon>Rosales</taxon>
        <taxon>Cannabaceae</taxon>
        <taxon>Parasponia</taxon>
    </lineage>
</organism>
<comment type="caution">
    <text evidence="1">The sequence shown here is derived from an EMBL/GenBank/DDBJ whole genome shotgun (WGS) entry which is preliminary data.</text>
</comment>
<accession>A0A2P5C8D6</accession>
<name>A0A2P5C8D6_PARAD</name>
<reference evidence="2" key="1">
    <citation type="submission" date="2016-06" db="EMBL/GenBank/DDBJ databases">
        <title>Parallel loss of symbiosis genes in relatives of nitrogen-fixing non-legume Parasponia.</title>
        <authorList>
            <person name="Van Velzen R."/>
            <person name="Holmer R."/>
            <person name="Bu F."/>
            <person name="Rutten L."/>
            <person name="Van Zeijl A."/>
            <person name="Liu W."/>
            <person name="Santuari L."/>
            <person name="Cao Q."/>
            <person name="Sharma T."/>
            <person name="Shen D."/>
            <person name="Roswanjaya Y."/>
            <person name="Wardhani T."/>
            <person name="Kalhor M.S."/>
            <person name="Jansen J."/>
            <person name="Van den Hoogen J."/>
            <person name="Gungor B."/>
            <person name="Hartog M."/>
            <person name="Hontelez J."/>
            <person name="Verver J."/>
            <person name="Yang W.-C."/>
            <person name="Schijlen E."/>
            <person name="Repin R."/>
            <person name="Schilthuizen M."/>
            <person name="Schranz E."/>
            <person name="Heidstra R."/>
            <person name="Miyata K."/>
            <person name="Fedorova E."/>
            <person name="Kohlen W."/>
            <person name="Bisseling T."/>
            <person name="Smit S."/>
            <person name="Geurts R."/>
        </authorList>
    </citation>
    <scope>NUCLEOTIDE SEQUENCE [LARGE SCALE GENOMIC DNA]</scope>
    <source>
        <strain evidence="2">cv. WU1-14</strain>
    </source>
</reference>